<keyword evidence="2 6" id="KW-0645">Protease</keyword>
<dbReference type="EMBL" id="JAGPXF010000007">
    <property type="protein sequence ID" value="KAH7235495.1"/>
    <property type="molecule type" value="Genomic_DNA"/>
</dbReference>
<evidence type="ECO:0000256" key="5">
    <source>
        <dbReference type="ARBA" id="ARBA00022825"/>
    </source>
</evidence>
<comment type="similarity">
    <text evidence="1 6">Belongs to the peptidase S1B family.</text>
</comment>
<dbReference type="AlphaFoldDB" id="A0A8K0W768"/>
<evidence type="ECO:0000256" key="2">
    <source>
        <dbReference type="ARBA" id="ARBA00022670"/>
    </source>
</evidence>
<evidence type="ECO:0000256" key="1">
    <source>
        <dbReference type="ARBA" id="ARBA00008764"/>
    </source>
</evidence>
<evidence type="ECO:0000313" key="8">
    <source>
        <dbReference type="EMBL" id="KAH7235495.1"/>
    </source>
</evidence>
<evidence type="ECO:0000256" key="4">
    <source>
        <dbReference type="ARBA" id="ARBA00022801"/>
    </source>
</evidence>
<dbReference type="Pfam" id="PF13365">
    <property type="entry name" value="Trypsin_2"/>
    <property type="match status" value="1"/>
</dbReference>
<dbReference type="PRINTS" id="PR00839">
    <property type="entry name" value="V8PROTEASE"/>
</dbReference>
<dbReference type="OrthoDB" id="3693942at2759"/>
<accession>A0A8K0W768</accession>
<dbReference type="PANTHER" id="PTHR15462:SF8">
    <property type="entry name" value="SERINE PROTEASE"/>
    <property type="match status" value="1"/>
</dbReference>
<gene>
    <name evidence="8" type="ORF">BKA59DRAFT_503403</name>
</gene>
<evidence type="ECO:0000256" key="7">
    <source>
        <dbReference type="SAM" id="MobiDB-lite"/>
    </source>
</evidence>
<evidence type="ECO:0000313" key="9">
    <source>
        <dbReference type="Proteomes" id="UP000813427"/>
    </source>
</evidence>
<keyword evidence="9" id="KW-1185">Reference proteome</keyword>
<sequence>MSSSDSSKSGRAAVWKLAPPVTNHPAESTIIPDDGSKGSSESIIGEDQRVLVDYSDLQEGGKYRSIVKIQARFEGKGKPVWMMGTGWLIRPDVLVTAGHVVYDWGRRYGPVSQIRCYIGYNGRASVKTAQVQARYGINVITTEQWIQAPDNRTRDVAFIQVDRPFTGNLRTFNYVNTPLTGHKTLLGIVGYPGDKSLRDTETGDEERGAQMYEEYAKNDYDIETSFRHMIEYQISTFGGQSGAPILRKANGQLVSIGTHCYGGGGTDSNSGNSIGNAYGNNYEAFVRLFSLPHIFGDIGTVHVVDTQAQTQPTSSQNIVNKTMSHNLNDVNGHDNLNGSKAIKAQSAESGEEGFLDIFKAVAKVGPKIIPFTSPLLGPVGGILGPVVGGLLGSLAESGFSDNQNIRTDGTTERAILAEAALQAVLASEHTEGLTEVVGKMERIWRANAPKVDFLAPMVTPIIAQCSSELLGQRQLIQKPSLQRYHHEQSRRSLGVELPESFLGGEEAAFIQGLMGPTRQVAGEESMFDWLGPVLETAVTVAKPIASQVTSAALVGLDGVTKGALGPESTISDPSNSNQHQEATRILLERAVMADIALQALMALPSHKLDQLKPVNPETGVAEGIFDYIKDTVQKLGPLALDAAKTYLPRLIESVSQEVPSKLGFKTETSGSARLTSKKPSLLETLEDKNAASKADAEEFGFSFGPLSLSF</sequence>
<protein>
    <recommendedName>
        <fullName evidence="6">Serine protease</fullName>
        <ecNumber evidence="6">3.4.21.-</ecNumber>
    </recommendedName>
</protein>
<dbReference type="InterPro" id="IPR043504">
    <property type="entry name" value="Peptidase_S1_PA_chymotrypsin"/>
</dbReference>
<dbReference type="Proteomes" id="UP000813427">
    <property type="component" value="Unassembled WGS sequence"/>
</dbReference>
<feature type="region of interest" description="Disordered" evidence="7">
    <location>
        <begin position="1"/>
        <end position="42"/>
    </location>
</feature>
<name>A0A8K0W768_9HYPO</name>
<evidence type="ECO:0000256" key="3">
    <source>
        <dbReference type="ARBA" id="ARBA00022729"/>
    </source>
</evidence>
<keyword evidence="4 6" id="KW-0378">Hydrolase</keyword>
<dbReference type="PANTHER" id="PTHR15462">
    <property type="entry name" value="SERINE PROTEASE"/>
    <property type="match status" value="1"/>
</dbReference>
<dbReference type="GO" id="GO:0006508">
    <property type="term" value="P:proteolysis"/>
    <property type="evidence" value="ECO:0007669"/>
    <property type="project" value="UniProtKB-KW"/>
</dbReference>
<comment type="caution">
    <text evidence="8">The sequence shown here is derived from an EMBL/GenBank/DDBJ whole genome shotgun (WGS) entry which is preliminary data.</text>
</comment>
<dbReference type="Gene3D" id="2.40.10.10">
    <property type="entry name" value="Trypsin-like serine proteases"/>
    <property type="match status" value="2"/>
</dbReference>
<dbReference type="InterPro" id="IPR008256">
    <property type="entry name" value="Peptidase_S1B"/>
</dbReference>
<dbReference type="GO" id="GO:0008236">
    <property type="term" value="F:serine-type peptidase activity"/>
    <property type="evidence" value="ECO:0007669"/>
    <property type="project" value="UniProtKB-KW"/>
</dbReference>
<organism evidence="8 9">
    <name type="scientific">Fusarium tricinctum</name>
    <dbReference type="NCBI Taxonomy" id="61284"/>
    <lineage>
        <taxon>Eukaryota</taxon>
        <taxon>Fungi</taxon>
        <taxon>Dikarya</taxon>
        <taxon>Ascomycota</taxon>
        <taxon>Pezizomycotina</taxon>
        <taxon>Sordariomycetes</taxon>
        <taxon>Hypocreomycetidae</taxon>
        <taxon>Hypocreales</taxon>
        <taxon>Nectriaceae</taxon>
        <taxon>Fusarium</taxon>
        <taxon>Fusarium tricinctum species complex</taxon>
    </lineage>
</organism>
<evidence type="ECO:0000256" key="6">
    <source>
        <dbReference type="RuleBase" id="RU004296"/>
    </source>
</evidence>
<keyword evidence="3" id="KW-0732">Signal</keyword>
<dbReference type="EC" id="3.4.21.-" evidence="6"/>
<dbReference type="SUPFAM" id="SSF50494">
    <property type="entry name" value="Trypsin-like serine proteases"/>
    <property type="match status" value="1"/>
</dbReference>
<reference evidence="8" key="1">
    <citation type="journal article" date="2021" name="Nat. Commun.">
        <title>Genetic determinants of endophytism in the Arabidopsis root mycobiome.</title>
        <authorList>
            <person name="Mesny F."/>
            <person name="Miyauchi S."/>
            <person name="Thiergart T."/>
            <person name="Pickel B."/>
            <person name="Atanasova L."/>
            <person name="Karlsson M."/>
            <person name="Huettel B."/>
            <person name="Barry K.W."/>
            <person name="Haridas S."/>
            <person name="Chen C."/>
            <person name="Bauer D."/>
            <person name="Andreopoulos W."/>
            <person name="Pangilinan J."/>
            <person name="LaButti K."/>
            <person name="Riley R."/>
            <person name="Lipzen A."/>
            <person name="Clum A."/>
            <person name="Drula E."/>
            <person name="Henrissat B."/>
            <person name="Kohler A."/>
            <person name="Grigoriev I.V."/>
            <person name="Martin F.M."/>
            <person name="Hacquard S."/>
        </authorList>
    </citation>
    <scope>NUCLEOTIDE SEQUENCE</scope>
    <source>
        <strain evidence="8">MPI-SDFR-AT-0068</strain>
    </source>
</reference>
<proteinExistence type="inferred from homology"/>
<dbReference type="InterPro" id="IPR009003">
    <property type="entry name" value="Peptidase_S1_PA"/>
</dbReference>
<keyword evidence="5 6" id="KW-0720">Serine protease</keyword>
<dbReference type="InterPro" id="IPR050966">
    <property type="entry name" value="Glutamyl_endopeptidase"/>
</dbReference>